<evidence type="ECO:0000313" key="2">
    <source>
        <dbReference type="EMBL" id="AFK34514.1"/>
    </source>
</evidence>
<sequence>MLLVPNHSHLQPQHIASTTAMLILVLGHLTVSQWSDLKAERFSSVLLLHHLQRDFHPDLATV</sequence>
<dbReference type="AlphaFoldDB" id="I3S2M2"/>
<reference evidence="2" key="1">
    <citation type="submission" date="2012-05" db="EMBL/GenBank/DDBJ databases">
        <authorList>
            <person name="Krishnakumar V."/>
            <person name="Cheung F."/>
            <person name="Xiao Y."/>
            <person name="Chan A."/>
            <person name="Moskal W.A."/>
            <person name="Town C.D."/>
        </authorList>
    </citation>
    <scope>NUCLEOTIDE SEQUENCE</scope>
</reference>
<keyword evidence="1" id="KW-0812">Transmembrane</keyword>
<protein>
    <submittedName>
        <fullName evidence="2">Uncharacterized protein</fullName>
    </submittedName>
</protein>
<accession>I3S2M2</accession>
<keyword evidence="1" id="KW-0472">Membrane</keyword>
<keyword evidence="1" id="KW-1133">Transmembrane helix</keyword>
<name>I3S2M2_LOTJA</name>
<organism evidence="2">
    <name type="scientific">Lotus japonicus</name>
    <name type="common">Lotus corniculatus var. japonicus</name>
    <dbReference type="NCBI Taxonomy" id="34305"/>
    <lineage>
        <taxon>Eukaryota</taxon>
        <taxon>Viridiplantae</taxon>
        <taxon>Streptophyta</taxon>
        <taxon>Embryophyta</taxon>
        <taxon>Tracheophyta</taxon>
        <taxon>Spermatophyta</taxon>
        <taxon>Magnoliopsida</taxon>
        <taxon>eudicotyledons</taxon>
        <taxon>Gunneridae</taxon>
        <taxon>Pentapetalae</taxon>
        <taxon>rosids</taxon>
        <taxon>fabids</taxon>
        <taxon>Fabales</taxon>
        <taxon>Fabaceae</taxon>
        <taxon>Papilionoideae</taxon>
        <taxon>50 kb inversion clade</taxon>
        <taxon>NPAAA clade</taxon>
        <taxon>Hologalegina</taxon>
        <taxon>robinioid clade</taxon>
        <taxon>Loteae</taxon>
        <taxon>Lotus</taxon>
    </lineage>
</organism>
<proteinExistence type="evidence at transcript level"/>
<feature type="transmembrane region" description="Helical" evidence="1">
    <location>
        <begin position="12"/>
        <end position="31"/>
    </location>
</feature>
<evidence type="ECO:0000256" key="1">
    <source>
        <dbReference type="SAM" id="Phobius"/>
    </source>
</evidence>
<dbReference type="EMBL" id="BT134719">
    <property type="protein sequence ID" value="AFK34514.1"/>
    <property type="molecule type" value="mRNA"/>
</dbReference>